<feature type="region of interest" description="Disordered" evidence="1">
    <location>
        <begin position="34"/>
        <end position="65"/>
    </location>
</feature>
<accession>W9QP48</accession>
<name>W9QP48_9ROSA</name>
<proteinExistence type="predicted"/>
<organism evidence="2 3">
    <name type="scientific">Morus notabilis</name>
    <dbReference type="NCBI Taxonomy" id="981085"/>
    <lineage>
        <taxon>Eukaryota</taxon>
        <taxon>Viridiplantae</taxon>
        <taxon>Streptophyta</taxon>
        <taxon>Embryophyta</taxon>
        <taxon>Tracheophyta</taxon>
        <taxon>Spermatophyta</taxon>
        <taxon>Magnoliopsida</taxon>
        <taxon>eudicotyledons</taxon>
        <taxon>Gunneridae</taxon>
        <taxon>Pentapetalae</taxon>
        <taxon>rosids</taxon>
        <taxon>fabids</taxon>
        <taxon>Rosales</taxon>
        <taxon>Moraceae</taxon>
        <taxon>Moreae</taxon>
        <taxon>Morus</taxon>
    </lineage>
</organism>
<dbReference type="AlphaFoldDB" id="W9QP48"/>
<evidence type="ECO:0000313" key="2">
    <source>
        <dbReference type="EMBL" id="EXB44936.1"/>
    </source>
</evidence>
<gene>
    <name evidence="2" type="ORF">L484_026524</name>
</gene>
<keyword evidence="3" id="KW-1185">Reference proteome</keyword>
<feature type="compositionally biased region" description="Low complexity" evidence="1">
    <location>
        <begin position="53"/>
        <end position="65"/>
    </location>
</feature>
<sequence length="108" mass="11751">MKSDVVYVEECRAVLEYSLIMMLFTCHFPNPEAPPPLHSSSSTARHVHELEISSSASQNHSVSSSLRRSVPYQKVLPMHDAAAAFAVPLPELSPPPSEPSLQGPSQIS</sequence>
<dbReference type="Proteomes" id="UP000030645">
    <property type="component" value="Unassembled WGS sequence"/>
</dbReference>
<reference evidence="3" key="1">
    <citation type="submission" date="2013-01" db="EMBL/GenBank/DDBJ databases">
        <title>Draft Genome Sequence of a Mulberry Tree, Morus notabilis C.K. Schneid.</title>
        <authorList>
            <person name="He N."/>
            <person name="Zhao S."/>
        </authorList>
    </citation>
    <scope>NUCLEOTIDE SEQUENCE</scope>
</reference>
<feature type="region of interest" description="Disordered" evidence="1">
    <location>
        <begin position="87"/>
        <end position="108"/>
    </location>
</feature>
<protein>
    <submittedName>
        <fullName evidence="2">Uncharacterized protein</fullName>
    </submittedName>
</protein>
<evidence type="ECO:0000256" key="1">
    <source>
        <dbReference type="SAM" id="MobiDB-lite"/>
    </source>
</evidence>
<dbReference type="EMBL" id="KE343883">
    <property type="protein sequence ID" value="EXB44936.1"/>
    <property type="molecule type" value="Genomic_DNA"/>
</dbReference>
<evidence type="ECO:0000313" key="3">
    <source>
        <dbReference type="Proteomes" id="UP000030645"/>
    </source>
</evidence>